<proteinExistence type="predicted"/>
<name>A0A540KZP3_MALBA</name>
<dbReference type="EMBL" id="VIEB01000857">
    <property type="protein sequence ID" value="TQD79472.1"/>
    <property type="molecule type" value="Genomic_DNA"/>
</dbReference>
<accession>A0A540KZP3</accession>
<gene>
    <name evidence="1" type="ORF">C1H46_034991</name>
</gene>
<reference evidence="1 2" key="1">
    <citation type="journal article" date="2019" name="G3 (Bethesda)">
        <title>Sequencing of a Wild Apple (Malus baccata) Genome Unravels the Differences Between Cultivated and Wild Apple Species Regarding Disease Resistance and Cold Tolerance.</title>
        <authorList>
            <person name="Chen X."/>
        </authorList>
    </citation>
    <scope>NUCLEOTIDE SEQUENCE [LARGE SCALE GENOMIC DNA]</scope>
    <source>
        <strain evidence="2">cv. Shandingzi</strain>
        <tissue evidence="1">Leaves</tissue>
    </source>
</reference>
<dbReference type="Proteomes" id="UP000315295">
    <property type="component" value="Unassembled WGS sequence"/>
</dbReference>
<protein>
    <submittedName>
        <fullName evidence="1">Uncharacterized protein</fullName>
    </submittedName>
</protein>
<keyword evidence="2" id="KW-1185">Reference proteome</keyword>
<organism evidence="1 2">
    <name type="scientific">Malus baccata</name>
    <name type="common">Siberian crab apple</name>
    <name type="synonym">Pyrus baccata</name>
    <dbReference type="NCBI Taxonomy" id="106549"/>
    <lineage>
        <taxon>Eukaryota</taxon>
        <taxon>Viridiplantae</taxon>
        <taxon>Streptophyta</taxon>
        <taxon>Embryophyta</taxon>
        <taxon>Tracheophyta</taxon>
        <taxon>Spermatophyta</taxon>
        <taxon>Magnoliopsida</taxon>
        <taxon>eudicotyledons</taxon>
        <taxon>Gunneridae</taxon>
        <taxon>Pentapetalae</taxon>
        <taxon>rosids</taxon>
        <taxon>fabids</taxon>
        <taxon>Rosales</taxon>
        <taxon>Rosaceae</taxon>
        <taxon>Amygdaloideae</taxon>
        <taxon>Maleae</taxon>
        <taxon>Malus</taxon>
    </lineage>
</organism>
<comment type="caution">
    <text evidence="1">The sequence shown here is derived from an EMBL/GenBank/DDBJ whole genome shotgun (WGS) entry which is preliminary data.</text>
</comment>
<sequence>MPLLSDLSWPRLTRSATEPGRSYLDFLTTNTLTAMTTNAVAIHKPIAKSNPSRCRIEKTKGVTELIIPCNFPIESLRFVMVILFSVFATSPLGEVWSSPAEPTEPSMALSGNLSLDFSRRTRPNSGLSFSRVKGSDGLSLSPKSRAGRIATGIGEKKWKPLH</sequence>
<dbReference type="AlphaFoldDB" id="A0A540KZP3"/>
<evidence type="ECO:0000313" key="1">
    <source>
        <dbReference type="EMBL" id="TQD79472.1"/>
    </source>
</evidence>
<evidence type="ECO:0000313" key="2">
    <source>
        <dbReference type="Proteomes" id="UP000315295"/>
    </source>
</evidence>